<dbReference type="GO" id="GO:0098046">
    <property type="term" value="C:type V protein secretion system complex"/>
    <property type="evidence" value="ECO:0007669"/>
    <property type="project" value="TreeGrafter"/>
</dbReference>
<feature type="chain" id="PRO_5022890438" evidence="9">
    <location>
        <begin position="39"/>
        <end position="580"/>
    </location>
</feature>
<keyword evidence="6" id="KW-0653">Protein transport</keyword>
<dbReference type="InterPro" id="IPR051544">
    <property type="entry name" value="TPS_OM_transporter"/>
</dbReference>
<feature type="domain" description="POTRA" evidence="10">
    <location>
        <begin position="87"/>
        <end position="162"/>
    </location>
</feature>
<evidence type="ECO:0000313" key="12">
    <source>
        <dbReference type="Proteomes" id="UP000305681"/>
    </source>
</evidence>
<sequence>MSMLMCNAVSTARKAACQRTAMSLALGLALGATATAQAQQVPTIGDVVRQSQPVTPPVTPPPSLPALGGVPAAPPLQALPADAAGKVKVTQFVLEGNRVIDSATLLALLPPAQGQTLTLAQLEELATRITRHYRASGYFVARAYIPAQELTDGKLVIRVVEGQYGKFILSNTSRVQDSVVQGLLDEAKRRDIVSLDTLERAMLIINDTPGVKVVQADVMPGEQVGTSDFAIRTEATPAWGGYVLLDNYGSTYTGKQRLRFNADWNSPSGRGDRLSASGMVTRHSGLLNGRLAYSTLLGTDGTRLEGALSRTTYELSDVYAALDASGTSNGVDLILSKPLKRTRDHTVEASLGVAYKDLKDEIGATNTSVGKQLSSLSANISDRRTHAFLGFDGLTQSSASLTVGRLHFKEAAAKALDAAGADTQGNYAKLNLAASRISVLPSQFLLTTSAKAQASLNNKSLDGVERMSVSGDGGVAAYPIGELSGDHAALLRVELARPLVTGGAAQLSGSVFTDYGWAKSVAAPAGVAASRKLGDIGVGLSAMAGGLLLNLQLVHRTVGGVPTSESASRTRLLFQAGWVR</sequence>
<dbReference type="GO" id="GO:0008320">
    <property type="term" value="F:protein transmembrane transporter activity"/>
    <property type="evidence" value="ECO:0007669"/>
    <property type="project" value="TreeGrafter"/>
</dbReference>
<evidence type="ECO:0000313" key="11">
    <source>
        <dbReference type="EMBL" id="TNC75522.1"/>
    </source>
</evidence>
<dbReference type="GO" id="GO:0009279">
    <property type="term" value="C:cell outer membrane"/>
    <property type="evidence" value="ECO:0007669"/>
    <property type="project" value="UniProtKB-SubCell"/>
</dbReference>
<comment type="subcellular location">
    <subcellularLocation>
        <location evidence="1">Cell outer membrane</location>
    </subcellularLocation>
</comment>
<comment type="caution">
    <text evidence="11">The sequence shown here is derived from an EMBL/GenBank/DDBJ whole genome shotgun (WGS) entry which is preliminary data.</text>
</comment>
<keyword evidence="5" id="KW-0812">Transmembrane</keyword>
<dbReference type="PANTHER" id="PTHR34597:SF1">
    <property type="entry name" value="HEME_HEMOPEXIN TRANSPORTER PROTEIN HUXB"/>
    <property type="match status" value="1"/>
</dbReference>
<dbReference type="PANTHER" id="PTHR34597">
    <property type="entry name" value="SLR1661 PROTEIN"/>
    <property type="match status" value="1"/>
</dbReference>
<evidence type="ECO:0000256" key="2">
    <source>
        <dbReference type="ARBA" id="ARBA00009055"/>
    </source>
</evidence>
<dbReference type="AlphaFoldDB" id="A0A5C4NN62"/>
<keyword evidence="8" id="KW-0998">Cell outer membrane</keyword>
<feature type="signal peptide" evidence="9">
    <location>
        <begin position="1"/>
        <end position="38"/>
    </location>
</feature>
<dbReference type="Gene3D" id="2.40.160.50">
    <property type="entry name" value="membrane protein fhac: a member of the omp85/tpsb transporter family"/>
    <property type="match status" value="1"/>
</dbReference>
<keyword evidence="9" id="KW-0732">Signal</keyword>
<evidence type="ECO:0000256" key="5">
    <source>
        <dbReference type="ARBA" id="ARBA00022692"/>
    </source>
</evidence>
<name>A0A5C4NN62_9BURK</name>
<dbReference type="GO" id="GO:0046819">
    <property type="term" value="P:protein secretion by the type V secretion system"/>
    <property type="evidence" value="ECO:0007669"/>
    <property type="project" value="TreeGrafter"/>
</dbReference>
<dbReference type="Proteomes" id="UP000305681">
    <property type="component" value="Unassembled WGS sequence"/>
</dbReference>
<dbReference type="InterPro" id="IPR005565">
    <property type="entry name" value="Hemolysn_activator_HlyB_C"/>
</dbReference>
<gene>
    <name evidence="11" type="ORF">FHI69_18000</name>
</gene>
<dbReference type="Pfam" id="PF08479">
    <property type="entry name" value="POTRA_2"/>
    <property type="match status" value="1"/>
</dbReference>
<accession>A0A5C4NN62</accession>
<reference evidence="11 12" key="1">
    <citation type="submission" date="2019-06" db="EMBL/GenBank/DDBJ databases">
        <title>Genome sequence of Janthinobacterium lividum UCD_MED1.</title>
        <authorList>
            <person name="De Leon M.E."/>
            <person name="Jospin G."/>
        </authorList>
    </citation>
    <scope>NUCLEOTIDE SEQUENCE [LARGE SCALE GENOMIC DNA]</scope>
    <source>
        <strain evidence="11 12">UCD_MED1</strain>
    </source>
</reference>
<keyword evidence="3" id="KW-0813">Transport</keyword>
<evidence type="ECO:0000259" key="10">
    <source>
        <dbReference type="PROSITE" id="PS51779"/>
    </source>
</evidence>
<protein>
    <submittedName>
        <fullName evidence="11">ShlB/FhaC/HecB family hemolysin secretion/activation protein</fullName>
    </submittedName>
</protein>
<dbReference type="InterPro" id="IPR013686">
    <property type="entry name" value="Polypept-transport_assoc_ShlB"/>
</dbReference>
<keyword evidence="7" id="KW-0472">Membrane</keyword>
<comment type="similarity">
    <text evidence="2">Belongs to the TPS (TC 1.B.20) family.</text>
</comment>
<keyword evidence="4" id="KW-1134">Transmembrane beta strand</keyword>
<dbReference type="InterPro" id="IPR034746">
    <property type="entry name" value="POTRA"/>
</dbReference>
<dbReference type="Gene3D" id="3.10.20.310">
    <property type="entry name" value="membrane protein fhac"/>
    <property type="match status" value="1"/>
</dbReference>
<evidence type="ECO:0000256" key="8">
    <source>
        <dbReference type="ARBA" id="ARBA00023237"/>
    </source>
</evidence>
<evidence type="ECO:0000256" key="4">
    <source>
        <dbReference type="ARBA" id="ARBA00022452"/>
    </source>
</evidence>
<evidence type="ECO:0000256" key="1">
    <source>
        <dbReference type="ARBA" id="ARBA00004442"/>
    </source>
</evidence>
<dbReference type="Pfam" id="PF03865">
    <property type="entry name" value="ShlB"/>
    <property type="match status" value="1"/>
</dbReference>
<dbReference type="EMBL" id="VDGE01000007">
    <property type="protein sequence ID" value="TNC75522.1"/>
    <property type="molecule type" value="Genomic_DNA"/>
</dbReference>
<evidence type="ECO:0000256" key="6">
    <source>
        <dbReference type="ARBA" id="ARBA00022927"/>
    </source>
</evidence>
<evidence type="ECO:0000256" key="9">
    <source>
        <dbReference type="SAM" id="SignalP"/>
    </source>
</evidence>
<organism evidence="11 12">
    <name type="scientific">Janthinobacterium lividum</name>
    <dbReference type="NCBI Taxonomy" id="29581"/>
    <lineage>
        <taxon>Bacteria</taxon>
        <taxon>Pseudomonadati</taxon>
        <taxon>Pseudomonadota</taxon>
        <taxon>Betaproteobacteria</taxon>
        <taxon>Burkholderiales</taxon>
        <taxon>Oxalobacteraceae</taxon>
        <taxon>Janthinobacterium</taxon>
    </lineage>
</organism>
<evidence type="ECO:0000256" key="3">
    <source>
        <dbReference type="ARBA" id="ARBA00022448"/>
    </source>
</evidence>
<evidence type="ECO:0000256" key="7">
    <source>
        <dbReference type="ARBA" id="ARBA00023136"/>
    </source>
</evidence>
<dbReference type="PROSITE" id="PS51779">
    <property type="entry name" value="POTRA"/>
    <property type="match status" value="1"/>
</dbReference>
<proteinExistence type="inferred from homology"/>